<feature type="compositionally biased region" description="Low complexity" evidence="1">
    <location>
        <begin position="426"/>
        <end position="450"/>
    </location>
</feature>
<organism evidence="3 5">
    <name type="scientific">Cafeteria roenbergensis</name>
    <name type="common">Marine flagellate</name>
    <dbReference type="NCBI Taxonomy" id="33653"/>
    <lineage>
        <taxon>Eukaryota</taxon>
        <taxon>Sar</taxon>
        <taxon>Stramenopiles</taxon>
        <taxon>Bigyra</taxon>
        <taxon>Opalozoa</taxon>
        <taxon>Bicosoecida</taxon>
        <taxon>Cafeteriaceae</taxon>
        <taxon>Cafeteria</taxon>
    </lineage>
</organism>
<feature type="compositionally biased region" description="Basic residues" evidence="1">
    <location>
        <begin position="916"/>
        <end position="930"/>
    </location>
</feature>
<feature type="compositionally biased region" description="Low complexity" evidence="1">
    <location>
        <begin position="59"/>
        <end position="75"/>
    </location>
</feature>
<accession>A0A5A8DIF0</accession>
<sequence>MSSFVEEVGDDYPADSGWGRTGAEAHDWGSEQVHVSAKGEARAGERSGASVSFADPPEGAEGAWGSGSSRGAYHAGVSSGAEWAAAGAGQPFDPRLAYGQSLASGQYRGRSAGWAPGPHLSPDDLASLEPSPAATQPRPASGRSGKSSKKRSTSSGGTRKKKGKTAGRKKSSTKAQAGAPSLPSVTSSSGRWELRTGGGFLLPEQAEAVALANAVTDPDEIDSPYAQERLQRGPSASRSVAKRQRAGGTLAASVASRRQDALAKLRLAFGKACTTVTGSTASQRRREHEQREDEARRLEAALAAEATATTAAGEAEQATAAAQAAAQAASDRAASLQAELEAAHAELADVRGKLDRAREEHEGSLAELRDQGQRAGGHAAARVRDLEEEAEGTRSALAATRRRCAELQDSVTAAENAAHKSRSEAARAAAAEEAQRQRASIAEEAAARAKAAAREAEDRAEAAERQMRRATQEASSSAAAAREAEAARDAAREEAARCRVREGRAREEQALAREAEALAQAEAQAAKAALRAAQRSAAGVGAPEDGRAAQGEADGSRRGSRTDVPRTVFSELAGRLQPPPVLTSDLTVDTSAPRSAAPEVDPDSPQQRGAAISAQADGKPAAPPRRGVAFEQAAPRSSRSLRSGAGSKAGRSPPPEPGAKGPETSPMSKGSGGAARASLPDKPASPRSEPPQLRKLTSFRAERSRTIEFVFDDVQPVPRGLNPSGRLRSPKSKTPVWTPSESRLRLLVWVDRMLLARPEWADEPVAEGKERIGLRMVAIEVVPDDPASITLAVSAPPGSEGDAHRRAVLESVLNGTIPCQLWMGKVMAELTLKSTPAKQARLRAKAGAKLFKGLRAASDGVSLAAAPGVVLSRVAEAVDHHDSEALSMLDAGSTVAQPGGPSTSGVSTTEGSTRTARVRARGPGRGRRRSSAPGTQAMIQQMQLAGLRDGYDSS</sequence>
<name>A0A5A8DIF0_CAFRO</name>
<feature type="region of interest" description="Disordered" evidence="1">
    <location>
        <begin position="892"/>
        <end position="936"/>
    </location>
</feature>
<feature type="compositionally biased region" description="Low complexity" evidence="1">
    <location>
        <begin position="899"/>
        <end position="915"/>
    </location>
</feature>
<feature type="region of interest" description="Disordered" evidence="1">
    <location>
        <begin position="415"/>
        <end position="488"/>
    </location>
</feature>
<reference evidence="4 5" key="1">
    <citation type="submission" date="2019-07" db="EMBL/GenBank/DDBJ databases">
        <title>Genomes of Cafeteria roenbergensis.</title>
        <authorList>
            <person name="Fischer M.G."/>
            <person name="Hackl T."/>
            <person name="Roman M."/>
        </authorList>
    </citation>
    <scope>NUCLEOTIDE SEQUENCE [LARGE SCALE GENOMIC DNA]</scope>
    <source>
        <strain evidence="3 5">Cflag</strain>
        <strain evidence="2 4">RCC970-E3</strain>
    </source>
</reference>
<dbReference type="Proteomes" id="UP000325113">
    <property type="component" value="Unassembled WGS sequence"/>
</dbReference>
<feature type="region of interest" description="Disordered" evidence="1">
    <location>
        <begin position="107"/>
        <end position="198"/>
    </location>
</feature>
<evidence type="ECO:0000313" key="2">
    <source>
        <dbReference type="EMBL" id="KAA0158439.1"/>
    </source>
</evidence>
<evidence type="ECO:0000313" key="4">
    <source>
        <dbReference type="Proteomes" id="UP000324907"/>
    </source>
</evidence>
<feature type="compositionally biased region" description="Basic and acidic residues" evidence="1">
    <location>
        <begin position="284"/>
        <end position="296"/>
    </location>
</feature>
<dbReference type="EMBL" id="VLTM01000014">
    <property type="protein sequence ID" value="KAA0165038.1"/>
    <property type="molecule type" value="Genomic_DNA"/>
</dbReference>
<proteinExistence type="predicted"/>
<feature type="compositionally biased region" description="Basic and acidic residues" evidence="1">
    <location>
        <begin position="452"/>
        <end position="471"/>
    </location>
</feature>
<feature type="region of interest" description="Disordered" evidence="1">
    <location>
        <begin position="214"/>
        <end position="254"/>
    </location>
</feature>
<feature type="compositionally biased region" description="Low complexity" evidence="1">
    <location>
        <begin position="472"/>
        <end position="481"/>
    </location>
</feature>
<dbReference type="EMBL" id="VLTL01000147">
    <property type="protein sequence ID" value="KAA0158439.1"/>
    <property type="molecule type" value="Genomic_DNA"/>
</dbReference>
<comment type="caution">
    <text evidence="3">The sequence shown here is derived from an EMBL/GenBank/DDBJ whole genome shotgun (WGS) entry which is preliminary data.</text>
</comment>
<feature type="compositionally biased region" description="Low complexity" evidence="1">
    <location>
        <begin position="519"/>
        <end position="538"/>
    </location>
</feature>
<evidence type="ECO:0000256" key="1">
    <source>
        <dbReference type="SAM" id="MobiDB-lite"/>
    </source>
</evidence>
<evidence type="ECO:0000313" key="3">
    <source>
        <dbReference type="EMBL" id="KAA0165038.1"/>
    </source>
</evidence>
<feature type="compositionally biased region" description="Basic and acidic residues" evidence="1">
    <location>
        <begin position="353"/>
        <end position="372"/>
    </location>
</feature>
<evidence type="ECO:0000313" key="5">
    <source>
        <dbReference type="Proteomes" id="UP000325113"/>
    </source>
</evidence>
<feature type="region of interest" description="Disordered" evidence="1">
    <location>
        <begin position="353"/>
        <end position="394"/>
    </location>
</feature>
<feature type="compositionally biased region" description="Basic residues" evidence="1">
    <location>
        <begin position="146"/>
        <end position="172"/>
    </location>
</feature>
<dbReference type="AlphaFoldDB" id="A0A5A8DIF0"/>
<feature type="compositionally biased region" description="Polar residues" evidence="1">
    <location>
        <begin position="584"/>
        <end position="593"/>
    </location>
</feature>
<feature type="region of interest" description="Disordered" evidence="1">
    <location>
        <begin position="276"/>
        <end position="296"/>
    </location>
</feature>
<feature type="compositionally biased region" description="Basic and acidic residues" evidence="1">
    <location>
        <begin position="554"/>
        <end position="564"/>
    </location>
</feature>
<protein>
    <submittedName>
        <fullName evidence="3">Uncharacterized protein</fullName>
    </submittedName>
</protein>
<gene>
    <name evidence="2" type="ORF">FNF28_06203</name>
    <name evidence="3" type="ORF">FNF31_02051</name>
</gene>
<dbReference type="Proteomes" id="UP000324907">
    <property type="component" value="Unassembled WGS sequence"/>
</dbReference>
<feature type="region of interest" description="Disordered" evidence="1">
    <location>
        <begin position="1"/>
        <end position="75"/>
    </location>
</feature>
<feature type="compositionally biased region" description="Low complexity" evidence="1">
    <location>
        <begin position="633"/>
        <end position="651"/>
    </location>
</feature>
<feature type="region of interest" description="Disordered" evidence="1">
    <location>
        <begin position="519"/>
        <end position="695"/>
    </location>
</feature>